<dbReference type="PANTHER" id="PTHR31061">
    <property type="entry name" value="LD22376P"/>
    <property type="match status" value="1"/>
</dbReference>
<evidence type="ECO:0000313" key="5">
    <source>
        <dbReference type="Proteomes" id="UP000827284"/>
    </source>
</evidence>
<feature type="transmembrane region" description="Helical" evidence="2">
    <location>
        <begin position="479"/>
        <end position="499"/>
    </location>
</feature>
<feature type="compositionally biased region" description="Low complexity" evidence="1">
    <location>
        <begin position="66"/>
        <end position="81"/>
    </location>
</feature>
<evidence type="ECO:0000256" key="1">
    <source>
        <dbReference type="SAM" id="MobiDB-lite"/>
    </source>
</evidence>
<reference evidence="4" key="1">
    <citation type="submission" date="2021-11" db="EMBL/GenBank/DDBJ databases">
        <authorList>
            <person name="Herlambang A."/>
            <person name="Guo Y."/>
            <person name="Takashima Y."/>
            <person name="Nishizawa T."/>
        </authorList>
    </citation>
    <scope>NUCLEOTIDE SEQUENCE</scope>
    <source>
        <strain evidence="4">E1425</strain>
    </source>
</reference>
<keyword evidence="2" id="KW-0472">Membrane</keyword>
<feature type="region of interest" description="Disordered" evidence="1">
    <location>
        <begin position="1"/>
        <end position="31"/>
    </location>
</feature>
<feature type="transmembrane region" description="Helical" evidence="2">
    <location>
        <begin position="358"/>
        <end position="378"/>
    </location>
</feature>
<feature type="transmembrane region" description="Helical" evidence="2">
    <location>
        <begin position="264"/>
        <end position="281"/>
    </location>
</feature>
<dbReference type="Proteomes" id="UP000827284">
    <property type="component" value="Unassembled WGS sequence"/>
</dbReference>
<accession>A0A9P3HFV9</accession>
<dbReference type="Pfam" id="PF07786">
    <property type="entry name" value="HGSNAT_cat"/>
    <property type="match status" value="1"/>
</dbReference>
<feature type="transmembrane region" description="Helical" evidence="2">
    <location>
        <begin position="625"/>
        <end position="643"/>
    </location>
</feature>
<reference evidence="4" key="2">
    <citation type="journal article" date="2022" name="Microbiol. Resour. Announc.">
        <title>Whole-Genome Sequence of Entomortierella parvispora E1425, a Mucoromycotan Fungus Associated with Burkholderiaceae-Related Endosymbiotic Bacteria.</title>
        <authorList>
            <person name="Herlambang A."/>
            <person name="Guo Y."/>
            <person name="Takashima Y."/>
            <person name="Narisawa K."/>
            <person name="Ohta H."/>
            <person name="Nishizawa T."/>
        </authorList>
    </citation>
    <scope>NUCLEOTIDE SEQUENCE</scope>
    <source>
        <strain evidence="4">E1425</strain>
    </source>
</reference>
<organism evidence="4 5">
    <name type="scientific">Entomortierella parvispora</name>
    <dbReference type="NCBI Taxonomy" id="205924"/>
    <lineage>
        <taxon>Eukaryota</taxon>
        <taxon>Fungi</taxon>
        <taxon>Fungi incertae sedis</taxon>
        <taxon>Mucoromycota</taxon>
        <taxon>Mortierellomycotina</taxon>
        <taxon>Mortierellomycetes</taxon>
        <taxon>Mortierellales</taxon>
        <taxon>Mortierellaceae</taxon>
        <taxon>Entomortierella</taxon>
    </lineage>
</organism>
<dbReference type="EMBL" id="BQFW01000011">
    <property type="protein sequence ID" value="GJJ76005.1"/>
    <property type="molecule type" value="Genomic_DNA"/>
</dbReference>
<keyword evidence="2" id="KW-1133">Transmembrane helix</keyword>
<keyword evidence="2" id="KW-0812">Transmembrane</keyword>
<evidence type="ECO:0000313" key="4">
    <source>
        <dbReference type="EMBL" id="GJJ76005.1"/>
    </source>
</evidence>
<dbReference type="PANTHER" id="PTHR31061:SF24">
    <property type="entry name" value="LD22376P"/>
    <property type="match status" value="1"/>
</dbReference>
<feature type="compositionally biased region" description="Polar residues" evidence="1">
    <location>
        <begin position="1"/>
        <end position="10"/>
    </location>
</feature>
<evidence type="ECO:0000256" key="2">
    <source>
        <dbReference type="SAM" id="Phobius"/>
    </source>
</evidence>
<feature type="compositionally biased region" description="Low complexity" evidence="1">
    <location>
        <begin position="202"/>
        <end position="218"/>
    </location>
</feature>
<feature type="region of interest" description="Disordered" evidence="1">
    <location>
        <begin position="62"/>
        <end position="81"/>
    </location>
</feature>
<dbReference type="OrthoDB" id="2149840at2759"/>
<feature type="compositionally biased region" description="Basic and acidic residues" evidence="1">
    <location>
        <begin position="510"/>
        <end position="521"/>
    </location>
</feature>
<gene>
    <name evidence="4" type="ORF">EMPS_08363</name>
</gene>
<feature type="transmembrane region" description="Helical" evidence="2">
    <location>
        <begin position="390"/>
        <end position="411"/>
    </location>
</feature>
<comment type="caution">
    <text evidence="4">The sequence shown here is derived from an EMBL/GenBank/DDBJ whole genome shotgun (WGS) entry which is preliminary data.</text>
</comment>
<feature type="region of interest" description="Disordered" evidence="1">
    <location>
        <begin position="510"/>
        <end position="529"/>
    </location>
</feature>
<feature type="transmembrane region" description="Helical" evidence="2">
    <location>
        <begin position="329"/>
        <end position="346"/>
    </location>
</feature>
<proteinExistence type="predicted"/>
<feature type="transmembrane region" description="Helical" evidence="2">
    <location>
        <begin position="781"/>
        <end position="801"/>
    </location>
</feature>
<feature type="transmembrane region" description="Helical" evidence="2">
    <location>
        <begin position="649"/>
        <end position="673"/>
    </location>
</feature>
<dbReference type="InterPro" id="IPR012429">
    <property type="entry name" value="HGSNAT_cat"/>
</dbReference>
<name>A0A9P3HFV9_9FUNG</name>
<feature type="compositionally biased region" description="Polar residues" evidence="1">
    <location>
        <begin position="179"/>
        <end position="201"/>
    </location>
</feature>
<sequence length="810" mass="88747">MFSLGQSKDPQTIHAAINTRPPSSSAPPWATTELPSSCRSCSSSCSVPPTFAPGRLDLTLHRRRGSAASDSSSSSSSCSPSHSLKASAISNPASVNAATAIAAAFSPGNDPTNVVCSCSLPATDAPSDLQQVRIIENTPRAASSSFSSTLSTSLRSASISPRDDSTCKVHLRPRLYSSPDMNGQQRSSTSGSHVTTDSTLLPATSNSTTITSANPTSSKPKRLQSLDLLRGVSIVLMVLVNTQGADPFVQLAHSEWFGYTLADWVFPNFIFMVGVALALVFNPKRLRTLSDQSHDNSTCGPSLFRLCPPWIQRHNKRLEASAKILKRSLLLFSLGIALALLELIGLPRNGLWLRIPGVLQRIAFCYLVLALTVLWTEVNQKPPPTLRRSAFESWQLPFVCTALWLVLTFAVKSTATEAITGCRYPASAYSPTGLVLSGHAPSRGQLSPPQCTAQAFLDTVLFTLDRDTNNPIVDAEGTVGSLMAIVSGWFGWVMGRVLLLQQQQSARTTAGKDIKESERPQSESFSAQCLDASGNNVGAVDAFNDQTRMLRACSFHPPAGTTTDVTQTWVDAKKSDASWDSEAPQGIGMTQTTLEHLHYMTMDEQDEDRKSDQRRMNMLAHMTEWFMAGICVTLLGTILDWVLPICKGLWTPSFTLVSAGFSILALCALLYLFDLPTSKLPQKAITLSSASMMTSPGWRASLRCHCWTFWQLMTNLWGILGQNGTHLLICYGRNSTLIFMLTESVKIILEKIPVHTDLNWIQSVWSFIFFKSFIRFMPPPWASLVFSLVYVLFFAPLMWYLDSRAIYLRV</sequence>
<evidence type="ECO:0000259" key="3">
    <source>
        <dbReference type="Pfam" id="PF07786"/>
    </source>
</evidence>
<protein>
    <submittedName>
        <fullName evidence="4">Heparan-alpha-glucosaminide N-acetyltransferase</fullName>
    </submittedName>
</protein>
<feature type="domain" description="Heparan-alpha-glucosaminide N-acetyltransferase catalytic" evidence="3">
    <location>
        <begin position="222"/>
        <end position="375"/>
    </location>
</feature>
<dbReference type="AlphaFoldDB" id="A0A9P3HFV9"/>
<keyword evidence="5" id="KW-1185">Reference proteome</keyword>
<feature type="region of interest" description="Disordered" evidence="1">
    <location>
        <begin position="172"/>
        <end position="219"/>
    </location>
</feature>